<keyword evidence="2" id="KW-0812">Transmembrane</keyword>
<feature type="domain" description="DUF1468" evidence="3">
    <location>
        <begin position="31"/>
        <end position="166"/>
    </location>
</feature>
<proteinExistence type="predicted"/>
<keyword evidence="2" id="KW-1133">Transmembrane helix</keyword>
<accession>A0ABV9E105</accession>
<keyword evidence="5" id="KW-1185">Reference proteome</keyword>
<evidence type="ECO:0000313" key="5">
    <source>
        <dbReference type="Proteomes" id="UP001595923"/>
    </source>
</evidence>
<feature type="transmembrane region" description="Helical" evidence="2">
    <location>
        <begin position="140"/>
        <end position="162"/>
    </location>
</feature>
<reference evidence="5" key="1">
    <citation type="journal article" date="2019" name="Int. J. Syst. Evol. Microbiol.">
        <title>The Global Catalogue of Microorganisms (GCM) 10K type strain sequencing project: providing services to taxonomists for standard genome sequencing and annotation.</title>
        <authorList>
            <consortium name="The Broad Institute Genomics Platform"/>
            <consortium name="The Broad Institute Genome Sequencing Center for Infectious Disease"/>
            <person name="Wu L."/>
            <person name="Ma J."/>
        </authorList>
    </citation>
    <scope>NUCLEOTIDE SEQUENCE [LARGE SCALE GENOMIC DNA]</scope>
    <source>
        <strain evidence="5">XZYJ18</strain>
    </source>
</reference>
<feature type="transmembrane region" description="Helical" evidence="2">
    <location>
        <begin position="101"/>
        <end position="134"/>
    </location>
</feature>
<sequence>MATPHATGAGAAPAPAGRGPSRLRELVPAAAGAALAAAALLLAGQIDQGPESAGIGPRWWPEVLAFTLLGLSVLHAALAWRRPAAAGDAPDPATREGALRLVAMLATVVGYGVLWYFIHFLVSTAVLVAALAYLGGGRGWKALIAFPAVTTAVLYVLFGVLLRVPL</sequence>
<dbReference type="RefSeq" id="WP_378578327.1">
    <property type="nucleotide sequence ID" value="NZ_JBHSFQ010000029.1"/>
</dbReference>
<organism evidence="4 5">
    <name type="scientific">Nocardiopsis mangrovi</name>
    <dbReference type="NCBI Taxonomy" id="1179818"/>
    <lineage>
        <taxon>Bacteria</taxon>
        <taxon>Bacillati</taxon>
        <taxon>Actinomycetota</taxon>
        <taxon>Actinomycetes</taxon>
        <taxon>Streptosporangiales</taxon>
        <taxon>Nocardiopsidaceae</taxon>
        <taxon>Nocardiopsis</taxon>
    </lineage>
</organism>
<feature type="region of interest" description="Disordered" evidence="1">
    <location>
        <begin position="1"/>
        <end position="20"/>
    </location>
</feature>
<gene>
    <name evidence="4" type="ORF">ACFO4E_23505</name>
</gene>
<dbReference type="Proteomes" id="UP001595923">
    <property type="component" value="Unassembled WGS sequence"/>
</dbReference>
<protein>
    <submittedName>
        <fullName evidence="4">Tripartite tricarboxylate transporter TctB family protein</fullName>
    </submittedName>
</protein>
<dbReference type="InterPro" id="IPR009936">
    <property type="entry name" value="DUF1468"/>
</dbReference>
<evidence type="ECO:0000256" key="2">
    <source>
        <dbReference type="SAM" id="Phobius"/>
    </source>
</evidence>
<evidence type="ECO:0000256" key="1">
    <source>
        <dbReference type="SAM" id="MobiDB-lite"/>
    </source>
</evidence>
<name>A0ABV9E105_9ACTN</name>
<feature type="transmembrane region" description="Helical" evidence="2">
    <location>
        <begin position="63"/>
        <end position="80"/>
    </location>
</feature>
<evidence type="ECO:0000313" key="4">
    <source>
        <dbReference type="EMBL" id="MFC4564835.1"/>
    </source>
</evidence>
<dbReference type="EMBL" id="JBHSFQ010000029">
    <property type="protein sequence ID" value="MFC4564835.1"/>
    <property type="molecule type" value="Genomic_DNA"/>
</dbReference>
<comment type="caution">
    <text evidence="4">The sequence shown here is derived from an EMBL/GenBank/DDBJ whole genome shotgun (WGS) entry which is preliminary data.</text>
</comment>
<feature type="transmembrane region" description="Helical" evidence="2">
    <location>
        <begin position="26"/>
        <end position="43"/>
    </location>
</feature>
<evidence type="ECO:0000259" key="3">
    <source>
        <dbReference type="Pfam" id="PF07331"/>
    </source>
</evidence>
<dbReference type="Pfam" id="PF07331">
    <property type="entry name" value="TctB"/>
    <property type="match status" value="1"/>
</dbReference>
<keyword evidence="2" id="KW-0472">Membrane</keyword>